<feature type="compositionally biased region" description="Low complexity" evidence="16">
    <location>
        <begin position="693"/>
        <end position="705"/>
    </location>
</feature>
<dbReference type="GO" id="GO:0008360">
    <property type="term" value="P:regulation of cell shape"/>
    <property type="evidence" value="ECO:0007669"/>
    <property type="project" value="UniProtKB-KW"/>
</dbReference>
<dbReference type="PANTHER" id="PTHR32282">
    <property type="entry name" value="BINDING PROTEIN TRANSPEPTIDASE, PUTATIVE-RELATED"/>
    <property type="match status" value="1"/>
</dbReference>
<evidence type="ECO:0000256" key="17">
    <source>
        <dbReference type="SAM" id="Phobius"/>
    </source>
</evidence>
<dbReference type="NCBIfam" id="NF038272">
    <property type="entry name" value="strep_PBP1A"/>
    <property type="match status" value="1"/>
</dbReference>
<keyword evidence="12" id="KW-0511">Multifunctional enzyme</keyword>
<keyword evidence="9" id="KW-0378">Hydrolase</keyword>
<dbReference type="AlphaFoldDB" id="A0A7X9LD08"/>
<keyword evidence="13" id="KW-0961">Cell wall biogenesis/degradation</keyword>
<dbReference type="GO" id="GO:0030288">
    <property type="term" value="C:outer membrane-bounded periplasmic space"/>
    <property type="evidence" value="ECO:0007669"/>
    <property type="project" value="TreeGrafter"/>
</dbReference>
<keyword evidence="6" id="KW-0645">Protease</keyword>
<dbReference type="GO" id="GO:0006508">
    <property type="term" value="P:proteolysis"/>
    <property type="evidence" value="ECO:0007669"/>
    <property type="project" value="UniProtKB-KW"/>
</dbReference>
<dbReference type="GO" id="GO:0005576">
    <property type="term" value="C:extracellular region"/>
    <property type="evidence" value="ECO:0007669"/>
    <property type="project" value="UniProtKB-SubCell"/>
</dbReference>
<dbReference type="InterPro" id="IPR023346">
    <property type="entry name" value="Lysozyme-like_dom_sf"/>
</dbReference>
<evidence type="ECO:0000256" key="9">
    <source>
        <dbReference type="ARBA" id="ARBA00022801"/>
    </source>
</evidence>
<dbReference type="FunFam" id="1.10.3810.10:FF:000001">
    <property type="entry name" value="Penicillin-binding protein 1A"/>
    <property type="match status" value="1"/>
</dbReference>
<dbReference type="InterPro" id="IPR001264">
    <property type="entry name" value="Glyco_trans_51"/>
</dbReference>
<dbReference type="Pfam" id="PF00905">
    <property type="entry name" value="Transpeptidase"/>
    <property type="match status" value="1"/>
</dbReference>
<dbReference type="RefSeq" id="WP_003086412.1">
    <property type="nucleotide sequence ID" value="NZ_CP043405.1"/>
</dbReference>
<evidence type="ECO:0000259" key="19">
    <source>
        <dbReference type="Pfam" id="PF00912"/>
    </source>
</evidence>
<dbReference type="PANTHER" id="PTHR32282:SF29">
    <property type="entry name" value="PENICILLIN-BINDING PROTEIN 1A"/>
    <property type="match status" value="1"/>
</dbReference>
<dbReference type="SUPFAM" id="SSF53955">
    <property type="entry name" value="Lysozyme-like"/>
    <property type="match status" value="1"/>
</dbReference>
<evidence type="ECO:0000256" key="8">
    <source>
        <dbReference type="ARBA" id="ARBA00022679"/>
    </source>
</evidence>
<organism evidence="20 21">
    <name type="scientific">Streptococcus ratti</name>
    <dbReference type="NCBI Taxonomy" id="1341"/>
    <lineage>
        <taxon>Bacteria</taxon>
        <taxon>Bacillati</taxon>
        <taxon>Bacillota</taxon>
        <taxon>Bacilli</taxon>
        <taxon>Lactobacillales</taxon>
        <taxon>Streptococcaceae</taxon>
        <taxon>Streptococcus</taxon>
    </lineage>
</organism>
<comment type="catalytic activity">
    <reaction evidence="14">
        <text>Preferential cleavage: (Ac)2-L-Lys-D-Ala-|-D-Ala. Also transpeptidation of peptidyl-alanyl moieties that are N-acyl substituents of D-alanine.</text>
        <dbReference type="EC" id="3.4.16.4"/>
    </reaction>
</comment>
<dbReference type="Gene3D" id="1.10.3810.10">
    <property type="entry name" value="Biosynthetic peptidoglycan transglycosylase-like"/>
    <property type="match status" value="1"/>
</dbReference>
<evidence type="ECO:0000256" key="2">
    <source>
        <dbReference type="ARBA" id="ARBA00007090"/>
    </source>
</evidence>
<evidence type="ECO:0000256" key="6">
    <source>
        <dbReference type="ARBA" id="ARBA00022670"/>
    </source>
</evidence>
<keyword evidence="11" id="KW-0573">Peptidoglycan synthesis</keyword>
<proteinExistence type="inferred from homology"/>
<evidence type="ECO:0000256" key="10">
    <source>
        <dbReference type="ARBA" id="ARBA00022960"/>
    </source>
</evidence>
<keyword evidence="8" id="KW-0808">Transferase</keyword>
<dbReference type="NCBIfam" id="TIGR02074">
    <property type="entry name" value="PBP_1a_fam"/>
    <property type="match status" value="1"/>
</dbReference>
<evidence type="ECO:0000259" key="18">
    <source>
        <dbReference type="Pfam" id="PF00905"/>
    </source>
</evidence>
<dbReference type="GO" id="GO:0008955">
    <property type="term" value="F:peptidoglycan glycosyltransferase activity"/>
    <property type="evidence" value="ECO:0007669"/>
    <property type="project" value="UniProtKB-EC"/>
</dbReference>
<keyword evidence="17" id="KW-0472">Membrane</keyword>
<feature type="compositionally biased region" description="Low complexity" evidence="16">
    <location>
        <begin position="723"/>
        <end position="757"/>
    </location>
</feature>
<comment type="similarity">
    <text evidence="2">In the C-terminal section; belongs to the transpeptidase family.</text>
</comment>
<dbReference type="GO" id="GO:0009252">
    <property type="term" value="P:peptidoglycan biosynthetic process"/>
    <property type="evidence" value="ECO:0007669"/>
    <property type="project" value="UniProtKB-KW"/>
</dbReference>
<comment type="subcellular location">
    <subcellularLocation>
        <location evidence="1">Secreted</location>
    </subcellularLocation>
</comment>
<feature type="compositionally biased region" description="Acidic residues" evidence="16">
    <location>
        <begin position="706"/>
        <end position="722"/>
    </location>
</feature>
<keyword evidence="17" id="KW-1133">Transmembrane helix</keyword>
<keyword evidence="17" id="KW-0812">Transmembrane</keyword>
<keyword evidence="4" id="KW-0964">Secreted</keyword>
<evidence type="ECO:0000256" key="15">
    <source>
        <dbReference type="ARBA" id="ARBA00049902"/>
    </source>
</evidence>
<sequence>MIKIKHKLKFDKSKLKNLKFNKSSFKDVKFDKRFGLKVLKYGLGIILSAVILAIIIGGLLFTYYVSSTPKLSEAKLKATNSSLVYDSNNNLIADLGAEKRESISSDNIPINLVNAITSIEDHRFFKHRGVDIYRIIGAAWNNLVSKSTQGGSTLDQQLIKLAYFSTKASDQTLKRKSQEVWLSLQMERKYTKEEILTFYINKVYMGNGNYGMRTAAKSYYGKDLKELSIAQLATLAGIPQAPTQYDPYAQPKAATSRRNTVLSQMYKHKKITKSEYDKAVATPISDGLQELKRTSSYPKYMDNYLKQVIAEVKKRTGQDIFSAGMKVYTNVNAEAQQYLWNIYNTDQFVAYPDADFQVASTVMDVTTGKVIAQLGGRNQDTKVSFGTNQAVLTDRDWGSTMKPISAYGPALESEAFTTTAQMLNDSVYYYPGTTTQVYDWDRRYNGWMTIQTAIQQSRNVPAVRALDAAGLDTAKAFLNGLGIDYPEMRYSNAISSNTSSSDQKYGASSEKMAAAFAAFANGGTYYQPQYVNKIEFSDGTSETYDAKGSRAMKETTAYMMTDMLKTVLTYGTGTEAAIPGLYQAGKTGTSNYDDHELTEMAEKYGINPYGLGTIAPDENFVGYTTQYSMAVWTGYKDRLRPVYGDSLKIATQVYRAMMSYLSSSGSSDWVMPDGLYRSGGYLYLNGSSGSNSRYGAAPVTSASSADDADSDGEETDDQDDDQNTSQEQAATQATQSSEASSANSEATTAAANTTGSE</sequence>
<comment type="similarity">
    <text evidence="3">In the N-terminal section; belongs to the glycosyltransferase 51 family.</text>
</comment>
<evidence type="ECO:0000256" key="4">
    <source>
        <dbReference type="ARBA" id="ARBA00022525"/>
    </source>
</evidence>
<reference evidence="20 21" key="1">
    <citation type="submission" date="2020-04" db="EMBL/GenBank/DDBJ databases">
        <title>MicrobeNet Type strains.</title>
        <authorList>
            <person name="Nicholson A.C."/>
        </authorList>
    </citation>
    <scope>NUCLEOTIDE SEQUENCE [LARGE SCALE GENOMIC DNA]</scope>
    <source>
        <strain evidence="20 21">DSM 22768</strain>
    </source>
</reference>
<feature type="region of interest" description="Disordered" evidence="16">
    <location>
        <begin position="693"/>
        <end position="757"/>
    </location>
</feature>
<dbReference type="GO" id="GO:0071555">
    <property type="term" value="P:cell wall organization"/>
    <property type="evidence" value="ECO:0007669"/>
    <property type="project" value="UniProtKB-KW"/>
</dbReference>
<dbReference type="GO" id="GO:0009002">
    <property type="term" value="F:serine-type D-Ala-D-Ala carboxypeptidase activity"/>
    <property type="evidence" value="ECO:0007669"/>
    <property type="project" value="UniProtKB-EC"/>
</dbReference>
<evidence type="ECO:0000256" key="3">
    <source>
        <dbReference type="ARBA" id="ARBA00007739"/>
    </source>
</evidence>
<gene>
    <name evidence="20" type="ORF">HHO37_04150</name>
</gene>
<name>A0A7X9LD08_STRRT</name>
<dbReference type="InterPro" id="IPR036950">
    <property type="entry name" value="PBP_transglycosylase"/>
</dbReference>
<evidence type="ECO:0000256" key="11">
    <source>
        <dbReference type="ARBA" id="ARBA00022984"/>
    </source>
</evidence>
<keyword evidence="5" id="KW-0121">Carboxypeptidase</keyword>
<evidence type="ECO:0000256" key="13">
    <source>
        <dbReference type="ARBA" id="ARBA00023316"/>
    </source>
</evidence>
<evidence type="ECO:0000256" key="12">
    <source>
        <dbReference type="ARBA" id="ARBA00023268"/>
    </source>
</evidence>
<keyword evidence="10" id="KW-0133">Cell shape</keyword>
<dbReference type="InterPro" id="IPR050396">
    <property type="entry name" value="Glycosyltr_51/Transpeptidase"/>
</dbReference>
<dbReference type="Proteomes" id="UP000532121">
    <property type="component" value="Unassembled WGS sequence"/>
</dbReference>
<feature type="transmembrane region" description="Helical" evidence="17">
    <location>
        <begin position="41"/>
        <end position="65"/>
    </location>
</feature>
<dbReference type="Pfam" id="PF00912">
    <property type="entry name" value="Transgly"/>
    <property type="match status" value="1"/>
</dbReference>
<evidence type="ECO:0000256" key="7">
    <source>
        <dbReference type="ARBA" id="ARBA00022676"/>
    </source>
</evidence>
<dbReference type="GO" id="GO:0008658">
    <property type="term" value="F:penicillin binding"/>
    <property type="evidence" value="ECO:0007669"/>
    <property type="project" value="InterPro"/>
</dbReference>
<comment type="caution">
    <text evidence="20">The sequence shown here is derived from an EMBL/GenBank/DDBJ whole genome shotgun (WGS) entry which is preliminary data.</text>
</comment>
<protein>
    <submittedName>
        <fullName evidence="20">PBP1A family penicillin-binding protein</fullName>
    </submittedName>
</protein>
<accession>A0A7X9LD08</accession>
<evidence type="ECO:0000256" key="16">
    <source>
        <dbReference type="SAM" id="MobiDB-lite"/>
    </source>
</evidence>
<feature type="domain" description="Glycosyl transferase family 51" evidence="19">
    <location>
        <begin position="89"/>
        <end position="265"/>
    </location>
</feature>
<evidence type="ECO:0000256" key="14">
    <source>
        <dbReference type="ARBA" id="ARBA00034000"/>
    </source>
</evidence>
<dbReference type="Gene3D" id="3.40.710.10">
    <property type="entry name" value="DD-peptidase/beta-lactamase superfamily"/>
    <property type="match status" value="1"/>
</dbReference>
<dbReference type="EMBL" id="JABASA010000006">
    <property type="protein sequence ID" value="NMD48886.1"/>
    <property type="molecule type" value="Genomic_DNA"/>
</dbReference>
<dbReference type="InterPro" id="IPR001460">
    <property type="entry name" value="PCN-bd_Tpept"/>
</dbReference>
<evidence type="ECO:0000256" key="1">
    <source>
        <dbReference type="ARBA" id="ARBA00004613"/>
    </source>
</evidence>
<evidence type="ECO:0000313" key="20">
    <source>
        <dbReference type="EMBL" id="NMD48886.1"/>
    </source>
</evidence>
<dbReference type="InterPro" id="IPR012338">
    <property type="entry name" value="Beta-lactam/transpept-like"/>
</dbReference>
<evidence type="ECO:0000256" key="5">
    <source>
        <dbReference type="ARBA" id="ARBA00022645"/>
    </source>
</evidence>
<keyword evidence="7" id="KW-0328">Glycosyltransferase</keyword>
<feature type="domain" description="Penicillin-binding protein transpeptidase" evidence="18">
    <location>
        <begin position="361"/>
        <end position="658"/>
    </location>
</feature>
<dbReference type="SUPFAM" id="SSF56601">
    <property type="entry name" value="beta-lactamase/transpeptidase-like"/>
    <property type="match status" value="1"/>
</dbReference>
<evidence type="ECO:0000313" key="21">
    <source>
        <dbReference type="Proteomes" id="UP000532121"/>
    </source>
</evidence>
<comment type="catalytic activity">
    <reaction evidence="15">
        <text>[GlcNAc-(1-&gt;4)-Mur2Ac(oyl-L-Ala-gamma-D-Glu-L-Lys-D-Ala-D-Ala)](n)-di-trans,octa-cis-undecaprenyl diphosphate + beta-D-GlcNAc-(1-&gt;4)-Mur2Ac(oyl-L-Ala-gamma-D-Glu-L-Lys-D-Ala-D-Ala)-di-trans,octa-cis-undecaprenyl diphosphate = [GlcNAc-(1-&gt;4)-Mur2Ac(oyl-L-Ala-gamma-D-Glu-L-Lys-D-Ala-D-Ala)](n+1)-di-trans,octa-cis-undecaprenyl diphosphate + di-trans,octa-cis-undecaprenyl diphosphate + H(+)</text>
        <dbReference type="Rhea" id="RHEA:23708"/>
        <dbReference type="Rhea" id="RHEA-COMP:9602"/>
        <dbReference type="Rhea" id="RHEA-COMP:9603"/>
        <dbReference type="ChEBI" id="CHEBI:15378"/>
        <dbReference type="ChEBI" id="CHEBI:58405"/>
        <dbReference type="ChEBI" id="CHEBI:60033"/>
        <dbReference type="ChEBI" id="CHEBI:78435"/>
        <dbReference type="EC" id="2.4.99.28"/>
    </reaction>
</comment>